<protein>
    <submittedName>
        <fullName evidence="1">Uncharacterized protein</fullName>
    </submittedName>
</protein>
<name>A0A9X3LH46_9BACL</name>
<accession>A0A9X3LH46</accession>
<sequence>MGLFINTNKHPDVYKNHGQIVEPNQKSFKQNHVADLLEAQEKTNETLHQSFSELKDLFEKQATKQTNQWKFFQHGISEQKKLNFHHEKIETQVLEWLRKLDEKSVALQSTLENEVLANKDLINYMNQLSQSNQEVVHQLDKVGLRNEQLEQKVDEQLILQKQIAQHMNTQENTQSEVLNRLDNQEALTEKILRQIDHFRSVLFERTNYLAEKIDTGYNYTASYLAKLFTGSDQSIFLVNQKQKDNEKKQP</sequence>
<organism evidence="1 2">
    <name type="scientific">Paenisporosarcina quisquiliarum</name>
    <dbReference type="NCBI Taxonomy" id="365346"/>
    <lineage>
        <taxon>Bacteria</taxon>
        <taxon>Bacillati</taxon>
        <taxon>Bacillota</taxon>
        <taxon>Bacilli</taxon>
        <taxon>Bacillales</taxon>
        <taxon>Caryophanaceae</taxon>
        <taxon>Paenisporosarcina</taxon>
    </lineage>
</organism>
<evidence type="ECO:0000313" key="1">
    <source>
        <dbReference type="EMBL" id="MCZ8537806.1"/>
    </source>
</evidence>
<dbReference type="AlphaFoldDB" id="A0A9X3LH46"/>
<dbReference type="EMBL" id="JAMKBJ010000009">
    <property type="protein sequence ID" value="MCZ8537806.1"/>
    <property type="molecule type" value="Genomic_DNA"/>
</dbReference>
<evidence type="ECO:0000313" key="2">
    <source>
        <dbReference type="Proteomes" id="UP001152173"/>
    </source>
</evidence>
<gene>
    <name evidence="1" type="ORF">M9R32_11485</name>
</gene>
<proteinExistence type="predicted"/>
<dbReference type="Proteomes" id="UP001152173">
    <property type="component" value="Unassembled WGS sequence"/>
</dbReference>
<comment type="caution">
    <text evidence="1">The sequence shown here is derived from an EMBL/GenBank/DDBJ whole genome shotgun (WGS) entry which is preliminary data.</text>
</comment>
<keyword evidence="2" id="KW-1185">Reference proteome</keyword>
<dbReference type="RefSeq" id="WP_269926875.1">
    <property type="nucleotide sequence ID" value="NZ_JAMKBJ010000009.1"/>
</dbReference>
<reference evidence="1" key="1">
    <citation type="submission" date="2022-05" db="EMBL/GenBank/DDBJ databases">
        <authorList>
            <person name="Colautti A."/>
            <person name="Iacumin L."/>
        </authorList>
    </citation>
    <scope>NUCLEOTIDE SEQUENCE</scope>
    <source>
        <strain evidence="1">SK 55</strain>
    </source>
</reference>